<dbReference type="InterPro" id="IPR025558">
    <property type="entry name" value="DUF4283"/>
</dbReference>
<gene>
    <name evidence="3" type="ORF">IFM89_006740</name>
</gene>
<dbReference type="Pfam" id="PF14111">
    <property type="entry name" value="DUF4283"/>
    <property type="match status" value="1"/>
</dbReference>
<dbReference type="PANTHER" id="PTHR31286">
    <property type="entry name" value="GLYCINE-RICH CELL WALL STRUCTURAL PROTEIN 1.8-LIKE"/>
    <property type="match status" value="1"/>
</dbReference>
<feature type="domain" description="DUF4283" evidence="2">
    <location>
        <begin position="104"/>
        <end position="182"/>
    </location>
</feature>
<evidence type="ECO:0000313" key="3">
    <source>
        <dbReference type="EMBL" id="KAF9604458.1"/>
    </source>
</evidence>
<dbReference type="InterPro" id="IPR040256">
    <property type="entry name" value="At4g02000-like"/>
</dbReference>
<dbReference type="EMBL" id="JADFTS010000005">
    <property type="protein sequence ID" value="KAF9604458.1"/>
    <property type="molecule type" value="Genomic_DNA"/>
</dbReference>
<dbReference type="Proteomes" id="UP000631114">
    <property type="component" value="Unassembled WGS sequence"/>
</dbReference>
<reference evidence="3 4" key="1">
    <citation type="submission" date="2020-10" db="EMBL/GenBank/DDBJ databases">
        <title>The Coptis chinensis genome and diversification of protoberbering-type alkaloids.</title>
        <authorList>
            <person name="Wang B."/>
            <person name="Shu S."/>
            <person name="Song C."/>
            <person name="Liu Y."/>
        </authorList>
    </citation>
    <scope>NUCLEOTIDE SEQUENCE [LARGE SCALE GENOMIC DNA]</scope>
    <source>
        <strain evidence="3">HL-2020</strain>
        <tissue evidence="3">Leaf</tissue>
    </source>
</reference>
<comment type="caution">
    <text evidence="3">The sequence shown here is derived from an EMBL/GenBank/DDBJ whole genome shotgun (WGS) entry which is preliminary data.</text>
</comment>
<evidence type="ECO:0000256" key="1">
    <source>
        <dbReference type="SAM" id="MobiDB-lite"/>
    </source>
</evidence>
<dbReference type="AlphaFoldDB" id="A0A835HUB9"/>
<dbReference type="PANTHER" id="PTHR31286:SF180">
    <property type="entry name" value="OS10G0362600 PROTEIN"/>
    <property type="match status" value="1"/>
</dbReference>
<proteinExistence type="predicted"/>
<name>A0A835HUB9_9MAGN</name>
<evidence type="ECO:0000313" key="4">
    <source>
        <dbReference type="Proteomes" id="UP000631114"/>
    </source>
</evidence>
<dbReference type="OrthoDB" id="1624331at2759"/>
<evidence type="ECO:0000259" key="2">
    <source>
        <dbReference type="Pfam" id="PF14111"/>
    </source>
</evidence>
<feature type="compositionally biased region" description="Polar residues" evidence="1">
    <location>
        <begin position="1"/>
        <end position="15"/>
    </location>
</feature>
<keyword evidence="4" id="KW-1185">Reference proteome</keyword>
<feature type="region of interest" description="Disordered" evidence="1">
    <location>
        <begin position="1"/>
        <end position="21"/>
    </location>
</feature>
<sequence>MKDTTMLTNQTNSNEDSGKKNGSVVLDVVSTKSAQDSKCLDEEAIKLKIEASKRKLQEGYQQAAKKQHFVKIMQLDEVPKEVFPNFTNGVVDVPLEIVEEGISFWKDYVVGFFVEKRLSYPFVKESLNKHWKVKGSYEIIADGDLFYFKFVIEEDRKMVIEHGPLFIAGRIFVVRPWSESIGQHRNKMKSLPIWVKLDLPKQLWTDFKFPSSIRVNLGDGKEADISLEYD</sequence>
<organism evidence="3 4">
    <name type="scientific">Coptis chinensis</name>
    <dbReference type="NCBI Taxonomy" id="261450"/>
    <lineage>
        <taxon>Eukaryota</taxon>
        <taxon>Viridiplantae</taxon>
        <taxon>Streptophyta</taxon>
        <taxon>Embryophyta</taxon>
        <taxon>Tracheophyta</taxon>
        <taxon>Spermatophyta</taxon>
        <taxon>Magnoliopsida</taxon>
        <taxon>Ranunculales</taxon>
        <taxon>Ranunculaceae</taxon>
        <taxon>Coptidoideae</taxon>
        <taxon>Coptis</taxon>
    </lineage>
</organism>
<protein>
    <recommendedName>
        <fullName evidence="2">DUF4283 domain-containing protein</fullName>
    </recommendedName>
</protein>
<accession>A0A835HUB9</accession>